<evidence type="ECO:0000313" key="2">
    <source>
        <dbReference type="Proteomes" id="UP000219072"/>
    </source>
</evidence>
<dbReference type="Proteomes" id="UP000219072">
    <property type="component" value="Unassembled WGS sequence"/>
</dbReference>
<name>A0A286DNM0_9ACTN</name>
<organism evidence="1 2">
    <name type="scientific">Streptomyces zhaozhouensis</name>
    <dbReference type="NCBI Taxonomy" id="1300267"/>
    <lineage>
        <taxon>Bacteria</taxon>
        <taxon>Bacillati</taxon>
        <taxon>Actinomycetota</taxon>
        <taxon>Actinomycetes</taxon>
        <taxon>Kitasatosporales</taxon>
        <taxon>Streptomycetaceae</taxon>
        <taxon>Streptomyces</taxon>
    </lineage>
</organism>
<dbReference type="InterPro" id="IPR011989">
    <property type="entry name" value="ARM-like"/>
</dbReference>
<proteinExistence type="predicted"/>
<accession>A0A286DNM0</accession>
<dbReference type="AlphaFoldDB" id="A0A286DNM0"/>
<keyword evidence="2" id="KW-1185">Reference proteome</keyword>
<gene>
    <name evidence="1" type="ORF">SAMN06297387_10225</name>
</gene>
<dbReference type="OrthoDB" id="3389580at2"/>
<protein>
    <recommendedName>
        <fullName evidence="3">HEAT repeat-containing protein</fullName>
    </recommendedName>
</protein>
<dbReference type="Pfam" id="PF03130">
    <property type="entry name" value="HEAT_PBS"/>
    <property type="match status" value="1"/>
</dbReference>
<dbReference type="EMBL" id="OCNE01000002">
    <property type="protein sequence ID" value="SOD60134.1"/>
    <property type="molecule type" value="Genomic_DNA"/>
</dbReference>
<evidence type="ECO:0008006" key="3">
    <source>
        <dbReference type="Google" id="ProtNLM"/>
    </source>
</evidence>
<dbReference type="RefSeq" id="WP_097229470.1">
    <property type="nucleotide sequence ID" value="NZ_OCNE01000002.1"/>
</dbReference>
<reference evidence="1 2" key="1">
    <citation type="submission" date="2017-09" db="EMBL/GenBank/DDBJ databases">
        <authorList>
            <person name="Ehlers B."/>
            <person name="Leendertz F.H."/>
        </authorList>
    </citation>
    <scope>NUCLEOTIDE SEQUENCE [LARGE SCALE GENOMIC DNA]</scope>
    <source>
        <strain evidence="1 2">CGMCC 4.7095</strain>
    </source>
</reference>
<dbReference type="InterPro" id="IPR004155">
    <property type="entry name" value="PBS_lyase_HEAT"/>
</dbReference>
<dbReference type="Gene3D" id="1.25.10.10">
    <property type="entry name" value="Leucine-rich Repeat Variant"/>
    <property type="match status" value="1"/>
</dbReference>
<evidence type="ECO:0000313" key="1">
    <source>
        <dbReference type="EMBL" id="SOD60134.1"/>
    </source>
</evidence>
<sequence length="186" mass="20527">MTVTSSGQDWEEISRIDASLPRGFLGENETERIRESFPDAPQRIVGWLRLLTNEEEWATFNRFALLAAEFAPPGLVDVLRPVLQAAPTAANQEGLVEILGDLADPAATSTVIAYFDRTWPQETPFYSSSVKALEALGAIGTEEAQSFLRSLAEDHGKPAPLRWYAAVELQIEDELGFDEDTMLASQ</sequence>